<dbReference type="SUPFAM" id="SSF51126">
    <property type="entry name" value="Pectin lyase-like"/>
    <property type="match status" value="1"/>
</dbReference>
<name>A0ABX3CH17_9NEIS</name>
<evidence type="ECO:0000256" key="1">
    <source>
        <dbReference type="SAM" id="MobiDB-lite"/>
    </source>
</evidence>
<comment type="caution">
    <text evidence="2">The sequence shown here is derived from an EMBL/GenBank/DDBJ whole genome shotgun (WGS) entry which is preliminary data.</text>
</comment>
<evidence type="ECO:0008006" key="4">
    <source>
        <dbReference type="Google" id="ProtNLM"/>
    </source>
</evidence>
<gene>
    <name evidence="2" type="ORF">BI344_03755</name>
</gene>
<dbReference type="RefSeq" id="WP_071111586.1">
    <property type="nucleotide sequence ID" value="NZ_MKCT01000001.1"/>
</dbReference>
<accession>A0ABX3CH17</accession>
<dbReference type="InterPro" id="IPR011050">
    <property type="entry name" value="Pectin_lyase_fold/virulence"/>
</dbReference>
<keyword evidence="3" id="KW-1185">Reference proteome</keyword>
<evidence type="ECO:0000313" key="3">
    <source>
        <dbReference type="Proteomes" id="UP000180280"/>
    </source>
</evidence>
<sequence>MQDTLKPVLTDDSLFHDGNPASGTPGTVVSADWLNNAQAAIQSTQQEVLTVIKNNGQNADPTRKDQLLQAVQNIAWGSAQRPSTLAGYGIADGASKTDLKAAIDGVVAGAPGALNTLQELAAALGNDSNYAASVTKLLSGKADKASTLAGYGIVDAMKASDWGVQGYTTLQVGPGKAFASIQDAWNSLIGKVLQADVLIQVADGQYATSGIWLNNQPFASRIRIQGNTANPSACKIVLTPDANKLSNGVVFSRVSGVNFSGFHIVGEASANHWSYRCLRVEEAAVVYSDPGTIVLEGAAAGLEVDQNASGNFVKIRISGIKGWAASIIGGAHAILHNCAITGLGINVSTTTPAFVNPDMPSLMSSGLQCVEGSKAWLSVSSISNVFQGCVSASNSYLWADGTAVDQATNAFQAEWGGLIWNSGANPSPAVPNGRRGKASNADIGYLAGRGGTIYAYMATADNCNCGFYAVYSGAIYAANGWSRNSKKVGYCADGLAWLDASGTQAGSYGCTQLYDPAPNTPGNSGAYVYQKITP</sequence>
<feature type="region of interest" description="Disordered" evidence="1">
    <location>
        <begin position="1"/>
        <end position="22"/>
    </location>
</feature>
<proteinExistence type="predicted"/>
<dbReference type="Proteomes" id="UP000180280">
    <property type="component" value="Unassembled WGS sequence"/>
</dbReference>
<evidence type="ECO:0000313" key="2">
    <source>
        <dbReference type="EMBL" id="OHX21634.1"/>
    </source>
</evidence>
<reference evidence="2 3" key="1">
    <citation type="submission" date="2016-09" db="EMBL/GenBank/DDBJ databases">
        <title>Chromobacterium muskegensis sp. nov., an insecticidal bacterium isolated from Sphagnum bogs.</title>
        <authorList>
            <person name="Sparks M.E."/>
            <person name="Blackburn M.B."/>
            <person name="Gundersen-Rindal D.E."/>
            <person name="Mitchell A."/>
            <person name="Farrar R."/>
            <person name="Kuhar D."/>
        </authorList>
    </citation>
    <scope>NUCLEOTIDE SEQUENCE [LARGE SCALE GENOMIC DNA]</scope>
    <source>
        <strain evidence="2 3">14B-1</strain>
    </source>
</reference>
<dbReference type="EMBL" id="MKCT01000001">
    <property type="protein sequence ID" value="OHX21634.1"/>
    <property type="molecule type" value="Genomic_DNA"/>
</dbReference>
<organism evidence="2 3">
    <name type="scientific">Chromobacterium sphagni</name>
    <dbReference type="NCBI Taxonomy" id="1903179"/>
    <lineage>
        <taxon>Bacteria</taxon>
        <taxon>Pseudomonadati</taxon>
        <taxon>Pseudomonadota</taxon>
        <taxon>Betaproteobacteria</taxon>
        <taxon>Neisseriales</taxon>
        <taxon>Chromobacteriaceae</taxon>
        <taxon>Chromobacterium</taxon>
    </lineage>
</organism>
<protein>
    <recommendedName>
        <fullName evidence="4">Right handed beta helix domain-containing protein</fullName>
    </recommendedName>
</protein>